<name>A0AAE0UBF6_SORBR</name>
<accession>A0AAE0UBF6</accession>
<reference evidence="2" key="1">
    <citation type="journal article" date="2023" name="Mol. Phylogenet. Evol.">
        <title>Genome-scale phylogeny and comparative genomics of the fungal order Sordariales.</title>
        <authorList>
            <person name="Hensen N."/>
            <person name="Bonometti L."/>
            <person name="Westerberg I."/>
            <person name="Brannstrom I.O."/>
            <person name="Guillou S."/>
            <person name="Cros-Aarteil S."/>
            <person name="Calhoun S."/>
            <person name="Haridas S."/>
            <person name="Kuo A."/>
            <person name="Mondo S."/>
            <person name="Pangilinan J."/>
            <person name="Riley R."/>
            <person name="LaButti K."/>
            <person name="Andreopoulos B."/>
            <person name="Lipzen A."/>
            <person name="Chen C."/>
            <person name="Yan M."/>
            <person name="Daum C."/>
            <person name="Ng V."/>
            <person name="Clum A."/>
            <person name="Steindorff A."/>
            <person name="Ohm R.A."/>
            <person name="Martin F."/>
            <person name="Silar P."/>
            <person name="Natvig D.O."/>
            <person name="Lalanne C."/>
            <person name="Gautier V."/>
            <person name="Ament-Velasquez S.L."/>
            <person name="Kruys A."/>
            <person name="Hutchinson M.I."/>
            <person name="Powell A.J."/>
            <person name="Barry K."/>
            <person name="Miller A.N."/>
            <person name="Grigoriev I.V."/>
            <person name="Debuchy R."/>
            <person name="Gladieux P."/>
            <person name="Hiltunen Thoren M."/>
            <person name="Johannesson H."/>
        </authorList>
    </citation>
    <scope>NUCLEOTIDE SEQUENCE</scope>
    <source>
        <strain evidence="2">FGSC 1904</strain>
    </source>
</reference>
<feature type="region of interest" description="Disordered" evidence="1">
    <location>
        <begin position="1"/>
        <end position="50"/>
    </location>
</feature>
<reference evidence="2" key="2">
    <citation type="submission" date="2023-07" db="EMBL/GenBank/DDBJ databases">
        <authorList>
            <consortium name="Lawrence Berkeley National Laboratory"/>
            <person name="Haridas S."/>
            <person name="Hensen N."/>
            <person name="Bonometti L."/>
            <person name="Westerberg I."/>
            <person name="Brannstrom I.O."/>
            <person name="Guillou S."/>
            <person name="Cros-Aarteil S."/>
            <person name="Calhoun S."/>
            <person name="Kuo A."/>
            <person name="Mondo S."/>
            <person name="Pangilinan J."/>
            <person name="Riley R."/>
            <person name="LaButti K."/>
            <person name="Andreopoulos B."/>
            <person name="Lipzen A."/>
            <person name="Chen C."/>
            <person name="Yanf M."/>
            <person name="Daum C."/>
            <person name="Ng V."/>
            <person name="Clum A."/>
            <person name="Steindorff A."/>
            <person name="Ohm R."/>
            <person name="Martin F."/>
            <person name="Silar P."/>
            <person name="Natvig D."/>
            <person name="Lalanne C."/>
            <person name="Gautier V."/>
            <person name="Ament-velasquez S.L."/>
            <person name="Kruys A."/>
            <person name="Hutchinson M.I."/>
            <person name="Powell A.J."/>
            <person name="Barry K."/>
            <person name="Miller A.N."/>
            <person name="Grigoriev I.V."/>
            <person name="Debuchy R."/>
            <person name="Gladieux P."/>
            <person name="Thoren M.H."/>
            <person name="Johannesson H."/>
        </authorList>
    </citation>
    <scope>NUCLEOTIDE SEQUENCE</scope>
    <source>
        <strain evidence="2">FGSC 1904</strain>
    </source>
</reference>
<evidence type="ECO:0000313" key="3">
    <source>
        <dbReference type="Proteomes" id="UP001281003"/>
    </source>
</evidence>
<feature type="compositionally biased region" description="Pro residues" evidence="1">
    <location>
        <begin position="1"/>
        <end position="10"/>
    </location>
</feature>
<dbReference type="EMBL" id="JAUTDP010000007">
    <property type="protein sequence ID" value="KAK3397971.1"/>
    <property type="molecule type" value="Genomic_DNA"/>
</dbReference>
<sequence length="348" mass="37891">MSGHYPPPPSCADVQNSASGLKHTPLNRDKPIHINDPNQHLSPNSASTDPNELDICSSDAVLPLMCSWPFRGVDFGYSSSNRAACCTPDDGTCEQKKARRWEVFTGHTPPATLSAPLFLAPELNSLITGRPPAGSDRFGDGQPPSGSALAESPTSLFRFYTKAGCLLFFTGSAAWFYLGLRTSTLFRSILRVTRTLDTTPSHLQPQPQPLHLTAVPTARDLLHGGDPLLSTHCPPVQSTSRTQNSTKPLVEKEKIASAIGAVLIRTYERKAEANHFDEKELVPESRLAAFGPLQTDRRVFAPVVTEWEMEAQRVVFSTRMGWFFMKPIVNVRCGCGGGGGGGVLFSKW</sequence>
<dbReference type="Proteomes" id="UP001281003">
    <property type="component" value="Unassembled WGS sequence"/>
</dbReference>
<dbReference type="AlphaFoldDB" id="A0AAE0UBF6"/>
<comment type="caution">
    <text evidence="2">The sequence shown here is derived from an EMBL/GenBank/DDBJ whole genome shotgun (WGS) entry which is preliminary data.</text>
</comment>
<protein>
    <submittedName>
        <fullName evidence="2">Uncharacterized protein</fullName>
    </submittedName>
</protein>
<organism evidence="2 3">
    <name type="scientific">Sordaria brevicollis</name>
    <dbReference type="NCBI Taxonomy" id="83679"/>
    <lineage>
        <taxon>Eukaryota</taxon>
        <taxon>Fungi</taxon>
        <taxon>Dikarya</taxon>
        <taxon>Ascomycota</taxon>
        <taxon>Pezizomycotina</taxon>
        <taxon>Sordariomycetes</taxon>
        <taxon>Sordariomycetidae</taxon>
        <taxon>Sordariales</taxon>
        <taxon>Sordariaceae</taxon>
        <taxon>Sordaria</taxon>
    </lineage>
</organism>
<feature type="compositionally biased region" description="Polar residues" evidence="1">
    <location>
        <begin position="36"/>
        <end position="50"/>
    </location>
</feature>
<proteinExistence type="predicted"/>
<evidence type="ECO:0000313" key="2">
    <source>
        <dbReference type="EMBL" id="KAK3397971.1"/>
    </source>
</evidence>
<feature type="region of interest" description="Disordered" evidence="1">
    <location>
        <begin position="129"/>
        <end position="149"/>
    </location>
</feature>
<gene>
    <name evidence="2" type="ORF">B0T20DRAFT_499820</name>
</gene>
<evidence type="ECO:0000256" key="1">
    <source>
        <dbReference type="SAM" id="MobiDB-lite"/>
    </source>
</evidence>
<keyword evidence="3" id="KW-1185">Reference proteome</keyword>